<keyword evidence="2" id="KW-1185">Reference proteome</keyword>
<dbReference type="AlphaFoldDB" id="A0A7W8UIQ8"/>
<dbReference type="RefSeq" id="WP_183913253.1">
    <property type="nucleotide sequence ID" value="NZ_JACHBB010000001.1"/>
</dbReference>
<name>A0A7W8UIQ8_9HYPH</name>
<dbReference type="Proteomes" id="UP000528824">
    <property type="component" value="Unassembled WGS sequence"/>
</dbReference>
<gene>
    <name evidence="1" type="ORF">GGI59_000265</name>
</gene>
<reference evidence="1 2" key="1">
    <citation type="submission" date="2020-08" db="EMBL/GenBank/DDBJ databases">
        <title>Genomic Encyclopedia of Type Strains, Phase IV (KMG-V): Genome sequencing to study the core and pangenomes of soil and plant-associated prokaryotes.</title>
        <authorList>
            <person name="Whitman W."/>
        </authorList>
    </citation>
    <scope>NUCLEOTIDE SEQUENCE [LARGE SCALE GENOMIC DNA]</scope>
    <source>
        <strain evidence="1 2">SEMIA 4034</strain>
    </source>
</reference>
<sequence length="71" mass="8068">MAHFDQAYAFARRNQPHFAHGCEPKWLNLKNLCRRPENGAADGLAITERFSEENSPGLLKNVKINLCESLQ</sequence>
<dbReference type="EMBL" id="JACHBC010000001">
    <property type="protein sequence ID" value="MBB5558638.1"/>
    <property type="molecule type" value="Genomic_DNA"/>
</dbReference>
<evidence type="ECO:0000313" key="1">
    <source>
        <dbReference type="EMBL" id="MBB5558638.1"/>
    </source>
</evidence>
<evidence type="ECO:0000313" key="2">
    <source>
        <dbReference type="Proteomes" id="UP000528824"/>
    </source>
</evidence>
<accession>A0A7W8UIQ8</accession>
<protein>
    <submittedName>
        <fullName evidence="1">Uncharacterized protein</fullName>
    </submittedName>
</protein>
<proteinExistence type="predicted"/>
<organism evidence="1 2">
    <name type="scientific">Rhizobium lentis</name>
    <dbReference type="NCBI Taxonomy" id="1138194"/>
    <lineage>
        <taxon>Bacteria</taxon>
        <taxon>Pseudomonadati</taxon>
        <taxon>Pseudomonadota</taxon>
        <taxon>Alphaproteobacteria</taxon>
        <taxon>Hyphomicrobiales</taxon>
        <taxon>Rhizobiaceae</taxon>
        <taxon>Rhizobium/Agrobacterium group</taxon>
        <taxon>Rhizobium</taxon>
    </lineage>
</organism>
<comment type="caution">
    <text evidence="1">The sequence shown here is derived from an EMBL/GenBank/DDBJ whole genome shotgun (WGS) entry which is preliminary data.</text>
</comment>